<dbReference type="Proteomes" id="UP000019678">
    <property type="component" value="Unassembled WGS sequence"/>
</dbReference>
<evidence type="ECO:0000256" key="1">
    <source>
        <dbReference type="SAM" id="MobiDB-lite"/>
    </source>
</evidence>
<evidence type="ECO:0000256" key="2">
    <source>
        <dbReference type="SAM" id="Phobius"/>
    </source>
</evidence>
<gene>
    <name evidence="3" type="ORF">CAP_3904</name>
</gene>
<feature type="transmembrane region" description="Helical" evidence="2">
    <location>
        <begin position="95"/>
        <end position="113"/>
    </location>
</feature>
<dbReference type="EMBL" id="ASRX01000029">
    <property type="protein sequence ID" value="EYF04878.1"/>
    <property type="molecule type" value="Genomic_DNA"/>
</dbReference>
<comment type="caution">
    <text evidence="3">The sequence shown here is derived from an EMBL/GenBank/DDBJ whole genome shotgun (WGS) entry which is preliminary data.</text>
</comment>
<organism evidence="3 4">
    <name type="scientific">Chondromyces apiculatus DSM 436</name>
    <dbReference type="NCBI Taxonomy" id="1192034"/>
    <lineage>
        <taxon>Bacteria</taxon>
        <taxon>Pseudomonadati</taxon>
        <taxon>Myxococcota</taxon>
        <taxon>Polyangia</taxon>
        <taxon>Polyangiales</taxon>
        <taxon>Polyangiaceae</taxon>
        <taxon>Chondromyces</taxon>
    </lineage>
</organism>
<feature type="compositionally biased region" description="Pro residues" evidence="1">
    <location>
        <begin position="218"/>
        <end position="237"/>
    </location>
</feature>
<feature type="region of interest" description="Disordered" evidence="1">
    <location>
        <begin position="213"/>
        <end position="237"/>
    </location>
</feature>
<feature type="transmembrane region" description="Helical" evidence="2">
    <location>
        <begin position="34"/>
        <end position="58"/>
    </location>
</feature>
<evidence type="ECO:0000313" key="3">
    <source>
        <dbReference type="EMBL" id="EYF04878.1"/>
    </source>
</evidence>
<keyword evidence="2" id="KW-1133">Transmembrane helix</keyword>
<feature type="transmembrane region" description="Helical" evidence="2">
    <location>
        <begin position="64"/>
        <end position="83"/>
    </location>
</feature>
<evidence type="ECO:0000313" key="4">
    <source>
        <dbReference type="Proteomes" id="UP000019678"/>
    </source>
</evidence>
<reference evidence="3 4" key="1">
    <citation type="submission" date="2013-05" db="EMBL/GenBank/DDBJ databases">
        <title>Genome assembly of Chondromyces apiculatus DSM 436.</title>
        <authorList>
            <person name="Sharma G."/>
            <person name="Khatri I."/>
            <person name="Kaur C."/>
            <person name="Mayilraj S."/>
            <person name="Subramanian S."/>
        </authorList>
    </citation>
    <scope>NUCLEOTIDE SEQUENCE [LARGE SCALE GENOMIC DNA]</scope>
    <source>
        <strain evidence="3 4">DSM 436</strain>
    </source>
</reference>
<feature type="transmembrane region" description="Helical" evidence="2">
    <location>
        <begin position="119"/>
        <end position="142"/>
    </location>
</feature>
<protein>
    <submittedName>
        <fullName evidence="3">Uncharacterized protein</fullName>
    </submittedName>
</protein>
<keyword evidence="2" id="KW-0812">Transmembrane</keyword>
<accession>A0A017T6I2</accession>
<keyword evidence="4" id="KW-1185">Reference proteome</keyword>
<keyword evidence="2" id="KW-0472">Membrane</keyword>
<sequence length="237" mass="24799">MNRSISDLSALGRLPALAHHPTCGRHDHHLLRPFGLALCLGCTSMYPGIAAALGGLLLAAPDQGFRSVITLGVVSLLCAGPTFAQPFVQKRWFKVPARFTLGVGIGLLLGAVWCAPFSVLGWAARVVMVAAAIGLAATALTLRQRHAKDPCLQCPWGSYPLCAYNLPAIQRMRDARGPDPLLDGLIAELSPLAPYPPRFGAAPPVRRPGQVAFATVPLAPPQAPPTASPPPPATPPG</sequence>
<dbReference type="AlphaFoldDB" id="A0A017T6I2"/>
<proteinExistence type="predicted"/>
<name>A0A017T6I2_9BACT</name>